<dbReference type="Proteomes" id="UP000008022">
    <property type="component" value="Unassembled WGS sequence"/>
</dbReference>
<dbReference type="AlphaFoldDB" id="A0A0E0QXG8"/>
<feature type="compositionally biased region" description="Low complexity" evidence="1">
    <location>
        <begin position="197"/>
        <end position="218"/>
    </location>
</feature>
<reference evidence="2" key="2">
    <citation type="submission" date="2015-06" db="UniProtKB">
        <authorList>
            <consortium name="EnsemblPlants"/>
        </authorList>
    </citation>
    <scope>IDENTIFICATION</scope>
</reference>
<organism evidence="2 3">
    <name type="scientific">Oryza rufipogon</name>
    <name type="common">Brownbeard rice</name>
    <name type="synonym">Asian wild rice</name>
    <dbReference type="NCBI Taxonomy" id="4529"/>
    <lineage>
        <taxon>Eukaryota</taxon>
        <taxon>Viridiplantae</taxon>
        <taxon>Streptophyta</taxon>
        <taxon>Embryophyta</taxon>
        <taxon>Tracheophyta</taxon>
        <taxon>Spermatophyta</taxon>
        <taxon>Magnoliopsida</taxon>
        <taxon>Liliopsida</taxon>
        <taxon>Poales</taxon>
        <taxon>Poaceae</taxon>
        <taxon>BOP clade</taxon>
        <taxon>Oryzoideae</taxon>
        <taxon>Oryzeae</taxon>
        <taxon>Oryzinae</taxon>
        <taxon>Oryza</taxon>
    </lineage>
</organism>
<dbReference type="EnsemblPlants" id="ORUFI10G05860.1">
    <property type="protein sequence ID" value="ORUFI10G05860.1"/>
    <property type="gene ID" value="ORUFI10G05860"/>
</dbReference>
<dbReference type="HOGENOM" id="CLU_1196535_0_0_1"/>
<evidence type="ECO:0000313" key="3">
    <source>
        <dbReference type="Proteomes" id="UP000008022"/>
    </source>
</evidence>
<dbReference type="Gramene" id="ORUFI10G05860.1">
    <property type="protein sequence ID" value="ORUFI10G05860.1"/>
    <property type="gene ID" value="ORUFI10G05860"/>
</dbReference>
<protein>
    <submittedName>
        <fullName evidence="2">Uncharacterized protein</fullName>
    </submittedName>
</protein>
<proteinExistence type="predicted"/>
<evidence type="ECO:0000256" key="1">
    <source>
        <dbReference type="SAM" id="MobiDB-lite"/>
    </source>
</evidence>
<reference evidence="3" key="1">
    <citation type="submission" date="2013-06" db="EMBL/GenBank/DDBJ databases">
        <authorList>
            <person name="Zhao Q."/>
        </authorList>
    </citation>
    <scope>NUCLEOTIDE SEQUENCE</scope>
    <source>
        <strain evidence="3">cv. W1943</strain>
    </source>
</reference>
<evidence type="ECO:0000313" key="2">
    <source>
        <dbReference type="EnsemblPlants" id="ORUFI10G05860.1"/>
    </source>
</evidence>
<keyword evidence="3" id="KW-1185">Reference proteome</keyword>
<sequence length="232" mass="25001">MTGEGSGRPSREANSLSCPAATRGEALGRQGPTLPPRPGARGGGQPLGLTARWRRRAAAQPEPDAWRRGCHGKVAQDQDVYGIMDLMGRLMGGAWEEVRRSPQTQPPVTPTLDEDGRWCHLSPATKWAADRCGLWMQARTLKSIVESRPPKSGRAARQEQRSLLHALDSGWWAVHLHQHIIRPGGRPPPRAPGRGGLAPLWDHSSGAGASPLAAGPTAWRFSGRGGGRTRAR</sequence>
<feature type="region of interest" description="Disordered" evidence="1">
    <location>
        <begin position="1"/>
        <end position="47"/>
    </location>
</feature>
<name>A0A0E0QXG8_ORYRU</name>
<accession>A0A0E0QXG8</accession>
<feature type="region of interest" description="Disordered" evidence="1">
    <location>
        <begin position="183"/>
        <end position="232"/>
    </location>
</feature>